<dbReference type="EMBL" id="JBHRSL010000003">
    <property type="protein sequence ID" value="MFC3051455.1"/>
    <property type="molecule type" value="Genomic_DNA"/>
</dbReference>
<proteinExistence type="inferred from homology"/>
<dbReference type="PANTHER" id="PTHR30504">
    <property type="entry name" value="GLUCANS BIOSYNTHESIS PROTEIN"/>
    <property type="match status" value="1"/>
</dbReference>
<dbReference type="Gene3D" id="2.70.98.10">
    <property type="match status" value="1"/>
</dbReference>
<dbReference type="Gene3D" id="2.60.40.10">
    <property type="entry name" value="Immunoglobulins"/>
    <property type="match status" value="1"/>
</dbReference>
<comment type="caution">
    <text evidence="7">The sequence shown here is derived from an EMBL/GenBank/DDBJ whole genome shotgun (WGS) entry which is preliminary data.</text>
</comment>
<evidence type="ECO:0000313" key="8">
    <source>
        <dbReference type="Proteomes" id="UP001595444"/>
    </source>
</evidence>
<protein>
    <submittedName>
        <fullName evidence="7">Glucan biosynthesis protein G</fullName>
    </submittedName>
</protein>
<comment type="pathway">
    <text evidence="2">Glycan metabolism; osmoregulated periplasmic glucan (OPG) biosynthesis.</text>
</comment>
<evidence type="ECO:0000259" key="6">
    <source>
        <dbReference type="Pfam" id="PF04349"/>
    </source>
</evidence>
<organism evidence="7 8">
    <name type="scientific">Kordiimonas pumila</name>
    <dbReference type="NCBI Taxonomy" id="2161677"/>
    <lineage>
        <taxon>Bacteria</taxon>
        <taxon>Pseudomonadati</taxon>
        <taxon>Pseudomonadota</taxon>
        <taxon>Alphaproteobacteria</taxon>
        <taxon>Kordiimonadales</taxon>
        <taxon>Kordiimonadaceae</taxon>
        <taxon>Kordiimonas</taxon>
    </lineage>
</organism>
<evidence type="ECO:0000256" key="5">
    <source>
        <dbReference type="SAM" id="SignalP"/>
    </source>
</evidence>
<dbReference type="InterPro" id="IPR014756">
    <property type="entry name" value="Ig_E-set"/>
</dbReference>
<feature type="chain" id="PRO_5046909523" evidence="5">
    <location>
        <begin position="31"/>
        <end position="507"/>
    </location>
</feature>
<dbReference type="InterPro" id="IPR013783">
    <property type="entry name" value="Ig-like_fold"/>
</dbReference>
<feature type="domain" description="Glucan biosynthesis periplasmic MdoG C-terminal" evidence="6">
    <location>
        <begin position="38"/>
        <end position="505"/>
    </location>
</feature>
<evidence type="ECO:0000313" key="7">
    <source>
        <dbReference type="EMBL" id="MFC3051455.1"/>
    </source>
</evidence>
<comment type="subcellular location">
    <subcellularLocation>
        <location evidence="1">Periplasm</location>
    </subcellularLocation>
</comment>
<dbReference type="SUPFAM" id="SSF74650">
    <property type="entry name" value="Galactose mutarotase-like"/>
    <property type="match status" value="1"/>
</dbReference>
<dbReference type="PANTHER" id="PTHR30504:SF2">
    <property type="entry name" value="GLUCANS BIOSYNTHESIS PROTEIN G"/>
    <property type="match status" value="1"/>
</dbReference>
<dbReference type="Proteomes" id="UP001595444">
    <property type="component" value="Unassembled WGS sequence"/>
</dbReference>
<evidence type="ECO:0000256" key="3">
    <source>
        <dbReference type="ARBA" id="ARBA00009284"/>
    </source>
</evidence>
<comment type="similarity">
    <text evidence="3">Belongs to the OpgD/OpgG family.</text>
</comment>
<dbReference type="Pfam" id="PF04349">
    <property type="entry name" value="MdoG"/>
    <property type="match status" value="1"/>
</dbReference>
<evidence type="ECO:0000256" key="2">
    <source>
        <dbReference type="ARBA" id="ARBA00005001"/>
    </source>
</evidence>
<evidence type="ECO:0000256" key="1">
    <source>
        <dbReference type="ARBA" id="ARBA00004418"/>
    </source>
</evidence>
<dbReference type="InterPro" id="IPR011013">
    <property type="entry name" value="Gal_mutarotase_sf_dom"/>
</dbReference>
<evidence type="ECO:0000256" key="4">
    <source>
        <dbReference type="ARBA" id="ARBA00022764"/>
    </source>
</evidence>
<feature type="signal peptide" evidence="5">
    <location>
        <begin position="1"/>
        <end position="30"/>
    </location>
</feature>
<accession>A0ABV7D3D9</accession>
<dbReference type="InterPro" id="IPR014718">
    <property type="entry name" value="GH-type_carb-bd"/>
</dbReference>
<sequence>MSKILSLAGFRACVINICATALTVTAPAFAETETAPAFSHQIVLDAAAALAKTPFKEPAKVPDALGQLSYDKYRQIAYRKKAAIWGGTPTRFSIEMFAPGNLYANGVDISVVENGTSLPAPVTENSFDAPTKQIAELLAKVGQLAGFRLHYPLNREDYQDEFIVFQGASYFRAVSRGQTYGLSARGLAIDVAEPTGEEFPIFRKFWIERPSSKADSIVVHALLDSPRVTGAYRFGIYPNAPTRLDVDATLFPRVPLNHVGLGPLTSMYFFGSIDRADVPDYREAVYDSTGLAMQTGNGERLWRPLNNPVDLQVSAFIDTNPKGFGLVLRDRTPAAFEDQEAGYHTRPSAWITPLGDWGKGHVQLVEIPTSSETNDNIVAYWRPKAPLQPGKPFQFSYRLSWPDNNPLPAKFGYVRRSAYGLKLDTSYPQMVIDYVGLPTGLTEEDIKVEASLSSGKLIELIAHPQPDGKMRIFMAFEPKNTDPIEIRIQPKYQGAPIGETWLYRWIG</sequence>
<dbReference type="PIRSF" id="PIRSF006281">
    <property type="entry name" value="MdoG"/>
    <property type="match status" value="1"/>
</dbReference>
<reference evidence="8" key="1">
    <citation type="journal article" date="2019" name="Int. J. Syst. Evol. Microbiol.">
        <title>The Global Catalogue of Microorganisms (GCM) 10K type strain sequencing project: providing services to taxonomists for standard genome sequencing and annotation.</title>
        <authorList>
            <consortium name="The Broad Institute Genomics Platform"/>
            <consortium name="The Broad Institute Genome Sequencing Center for Infectious Disease"/>
            <person name="Wu L."/>
            <person name="Ma J."/>
        </authorList>
    </citation>
    <scope>NUCLEOTIDE SEQUENCE [LARGE SCALE GENOMIC DNA]</scope>
    <source>
        <strain evidence="8">KCTC 62164</strain>
    </source>
</reference>
<dbReference type="InterPro" id="IPR014438">
    <property type="entry name" value="Glucan_biosyn_MdoG/MdoD"/>
</dbReference>
<keyword evidence="8" id="KW-1185">Reference proteome</keyword>
<dbReference type="InterPro" id="IPR007444">
    <property type="entry name" value="Glucan_biosyn_MdoG_C"/>
</dbReference>
<gene>
    <name evidence="7" type="ORF">ACFOKA_06025</name>
</gene>
<dbReference type="RefSeq" id="WP_194214336.1">
    <property type="nucleotide sequence ID" value="NZ_CP061205.1"/>
</dbReference>
<dbReference type="SUPFAM" id="SSF81296">
    <property type="entry name" value="E set domains"/>
    <property type="match status" value="1"/>
</dbReference>
<keyword evidence="5" id="KW-0732">Signal</keyword>
<name>A0ABV7D3D9_9PROT</name>
<keyword evidence="4" id="KW-0574">Periplasm</keyword>